<dbReference type="Gene3D" id="3.10.450.610">
    <property type="match status" value="1"/>
</dbReference>
<dbReference type="Pfam" id="PF16245">
    <property type="entry name" value="DUF4902"/>
    <property type="match status" value="1"/>
</dbReference>
<dbReference type="InterPro" id="IPR032598">
    <property type="entry name" value="RsaM-like"/>
</dbReference>
<protein>
    <recommendedName>
        <fullName evidence="3">DUF4902 domain-containing protein</fullName>
    </recommendedName>
</protein>
<dbReference type="AlphaFoldDB" id="A0A1I4YK58"/>
<evidence type="ECO:0000313" key="2">
    <source>
        <dbReference type="Proteomes" id="UP000242869"/>
    </source>
</evidence>
<reference evidence="2" key="1">
    <citation type="submission" date="2016-10" db="EMBL/GenBank/DDBJ databases">
        <authorList>
            <person name="Varghese N."/>
            <person name="Submissions S."/>
        </authorList>
    </citation>
    <scope>NUCLEOTIDE SEQUENCE [LARGE SCALE GENOMIC DNA]</scope>
    <source>
        <strain evidence="2">DSM 6150</strain>
    </source>
</reference>
<dbReference type="Proteomes" id="UP000242869">
    <property type="component" value="Unassembled WGS sequence"/>
</dbReference>
<gene>
    <name evidence="1" type="ORF">SAMN05660284_01337</name>
</gene>
<dbReference type="STRING" id="83765.SAMN05660284_01337"/>
<proteinExistence type="predicted"/>
<evidence type="ECO:0008006" key="3">
    <source>
        <dbReference type="Google" id="ProtNLM"/>
    </source>
</evidence>
<accession>A0A1I4YK58</accession>
<dbReference type="RefSeq" id="WP_177187810.1">
    <property type="nucleotide sequence ID" value="NZ_FOVE01000008.1"/>
</dbReference>
<evidence type="ECO:0000313" key="1">
    <source>
        <dbReference type="EMBL" id="SFN37939.1"/>
    </source>
</evidence>
<organism evidence="1 2">
    <name type="scientific">Formivibrio citricus</name>
    <dbReference type="NCBI Taxonomy" id="83765"/>
    <lineage>
        <taxon>Bacteria</taxon>
        <taxon>Pseudomonadati</taxon>
        <taxon>Pseudomonadota</taxon>
        <taxon>Betaproteobacteria</taxon>
        <taxon>Neisseriales</taxon>
        <taxon>Chitinibacteraceae</taxon>
        <taxon>Formivibrio</taxon>
    </lineage>
</organism>
<keyword evidence="2" id="KW-1185">Reference proteome</keyword>
<name>A0A1I4YK58_9NEIS</name>
<sequence length="134" mass="15354">MLEAYQQNSHQVSICTDGYIRLTLAQFEALRFEHLFSGIEYEPSNSLQNECGASTTIFGYTEWISTTSPVVSLGWDWNLHGQNRKAYCVHSGDVRSNVMFVDNHEKDLGLEQTSLLLERWLSSFDWSARVLDTL</sequence>
<dbReference type="EMBL" id="FOVE01000008">
    <property type="protein sequence ID" value="SFN37939.1"/>
    <property type="molecule type" value="Genomic_DNA"/>
</dbReference>